<organism evidence="1 2">
    <name type="scientific">Porphyromonas gingivalis</name>
    <name type="common">Bacteroides gingivalis</name>
    <dbReference type="NCBI Taxonomy" id="837"/>
    <lineage>
        <taxon>Bacteria</taxon>
        <taxon>Pseudomonadati</taxon>
        <taxon>Bacteroidota</taxon>
        <taxon>Bacteroidia</taxon>
        <taxon>Bacteroidales</taxon>
        <taxon>Porphyromonadaceae</taxon>
        <taxon>Porphyromonas</taxon>
    </lineage>
</organism>
<proteinExistence type="predicted"/>
<dbReference type="AlphaFoldDB" id="A0AAE9XF45"/>
<evidence type="ECO:0000313" key="1">
    <source>
        <dbReference type="EMBL" id="WCF99311.1"/>
    </source>
</evidence>
<dbReference type="Proteomes" id="UP001179540">
    <property type="component" value="Chromosome"/>
</dbReference>
<dbReference type="EMBL" id="CP116613">
    <property type="protein sequence ID" value="WCF99311.1"/>
    <property type="molecule type" value="Genomic_DNA"/>
</dbReference>
<sequence length="48" mass="5623">MNIKPVLIAGKKIGKTIGPIALEVFLYILKKKEREKEERERAQRETKK</sequence>
<name>A0AAE9XF45_PORGN</name>
<accession>A0AAE9XF45</accession>
<reference evidence="1" key="1">
    <citation type="submission" date="2023-01" db="EMBL/GenBank/DDBJ databases">
        <title>Phages are important unrecognized players in the ecology of the oral pathogen Porphyromonas gingivalis.</title>
        <authorList>
            <person name="Matrishin C.B."/>
            <person name="Kauffman K.M."/>
        </authorList>
    </citation>
    <scope>NUCLEOTIDE SEQUENCE</scope>
    <source>
        <strain evidence="1">HG1691old</strain>
    </source>
</reference>
<dbReference type="RefSeq" id="WP_157766772.1">
    <property type="nucleotide sequence ID" value="NZ_CP024595.1"/>
</dbReference>
<gene>
    <name evidence="1" type="ORF">NY149_01340</name>
</gene>
<evidence type="ECO:0000313" key="2">
    <source>
        <dbReference type="Proteomes" id="UP001179540"/>
    </source>
</evidence>
<protein>
    <submittedName>
        <fullName evidence="1">Uncharacterized protein</fullName>
    </submittedName>
</protein>